<reference evidence="2" key="3">
    <citation type="submission" date="2020-12" db="UniProtKB">
        <authorList>
            <consortium name="EnsemblPlants"/>
        </authorList>
    </citation>
    <scope>IDENTIFICATION</scope>
</reference>
<reference evidence="1 3" key="2">
    <citation type="journal article" date="2018" name="Plant J.">
        <title>The Physcomitrella patens chromosome-scale assembly reveals moss genome structure and evolution.</title>
        <authorList>
            <person name="Lang D."/>
            <person name="Ullrich K.K."/>
            <person name="Murat F."/>
            <person name="Fuchs J."/>
            <person name="Jenkins J."/>
            <person name="Haas F.B."/>
            <person name="Piednoel M."/>
            <person name="Gundlach H."/>
            <person name="Van Bel M."/>
            <person name="Meyberg R."/>
            <person name="Vives C."/>
            <person name="Morata J."/>
            <person name="Symeonidi A."/>
            <person name="Hiss M."/>
            <person name="Muchero W."/>
            <person name="Kamisugi Y."/>
            <person name="Saleh O."/>
            <person name="Blanc G."/>
            <person name="Decker E.L."/>
            <person name="van Gessel N."/>
            <person name="Grimwood J."/>
            <person name="Hayes R.D."/>
            <person name="Graham S.W."/>
            <person name="Gunter L.E."/>
            <person name="McDaniel S.F."/>
            <person name="Hoernstein S.N.W."/>
            <person name="Larsson A."/>
            <person name="Li F.W."/>
            <person name="Perroud P.F."/>
            <person name="Phillips J."/>
            <person name="Ranjan P."/>
            <person name="Rokshar D.S."/>
            <person name="Rothfels C.J."/>
            <person name="Schneider L."/>
            <person name="Shu S."/>
            <person name="Stevenson D.W."/>
            <person name="Thummler F."/>
            <person name="Tillich M."/>
            <person name="Villarreal Aguilar J.C."/>
            <person name="Widiez T."/>
            <person name="Wong G.K."/>
            <person name="Wymore A."/>
            <person name="Zhang Y."/>
            <person name="Zimmer A.D."/>
            <person name="Quatrano R.S."/>
            <person name="Mayer K.F.X."/>
            <person name="Goodstein D."/>
            <person name="Casacuberta J.M."/>
            <person name="Vandepoele K."/>
            <person name="Reski R."/>
            <person name="Cuming A.C."/>
            <person name="Tuskan G.A."/>
            <person name="Maumus F."/>
            <person name="Salse J."/>
            <person name="Schmutz J."/>
            <person name="Rensing S.A."/>
        </authorList>
    </citation>
    <scope>NUCLEOTIDE SEQUENCE [LARGE SCALE GENOMIC DNA]</scope>
    <source>
        <strain evidence="2 3">cv. Gransden 2004</strain>
    </source>
</reference>
<gene>
    <name evidence="1" type="ORF">PHYPA_027213</name>
</gene>
<sequence length="264" mass="28723">MTLTVKIDTMAATASINQCRLLDSQSSDKVGRDRTDSRKISASRIITSASTSLRTAQLASRVLRGTTVKIITTTTKSRNATICCRASQDDYGNCSSVEEAVTAIMKDTLQHCLGEENDTMREKVLNQMGKGLAALVRISAAVAAASPAPPPISIPAMSTIAEDDLEQVRRMLKLTSLPFHSSFDHELTELMLILQTGYGHDRNLTANELSQICKRLGSDMVQCLGPLFMCFHELPLWAKCNAFMLPADMAGRVAFNLLAGPNTR</sequence>
<keyword evidence="3" id="KW-1185">Reference proteome</keyword>
<dbReference type="InParanoid" id="A0A2K1INQ6"/>
<reference evidence="1 3" key="1">
    <citation type="journal article" date="2008" name="Science">
        <title>The Physcomitrella genome reveals evolutionary insights into the conquest of land by plants.</title>
        <authorList>
            <person name="Rensing S."/>
            <person name="Lang D."/>
            <person name="Zimmer A."/>
            <person name="Terry A."/>
            <person name="Salamov A."/>
            <person name="Shapiro H."/>
            <person name="Nishiyama T."/>
            <person name="Perroud P.-F."/>
            <person name="Lindquist E."/>
            <person name="Kamisugi Y."/>
            <person name="Tanahashi T."/>
            <person name="Sakakibara K."/>
            <person name="Fujita T."/>
            <person name="Oishi K."/>
            <person name="Shin-I T."/>
            <person name="Kuroki Y."/>
            <person name="Toyoda A."/>
            <person name="Suzuki Y."/>
            <person name="Hashimoto A."/>
            <person name="Yamaguchi K."/>
            <person name="Sugano A."/>
            <person name="Kohara Y."/>
            <person name="Fujiyama A."/>
            <person name="Anterola A."/>
            <person name="Aoki S."/>
            <person name="Ashton N."/>
            <person name="Barbazuk W.B."/>
            <person name="Barker E."/>
            <person name="Bennetzen J."/>
            <person name="Bezanilla M."/>
            <person name="Blankenship R."/>
            <person name="Cho S.H."/>
            <person name="Dutcher S."/>
            <person name="Estelle M."/>
            <person name="Fawcett J.A."/>
            <person name="Gundlach H."/>
            <person name="Hanada K."/>
            <person name="Heyl A."/>
            <person name="Hicks K.A."/>
            <person name="Hugh J."/>
            <person name="Lohr M."/>
            <person name="Mayer K."/>
            <person name="Melkozernov A."/>
            <person name="Murata T."/>
            <person name="Nelson D."/>
            <person name="Pils B."/>
            <person name="Prigge M."/>
            <person name="Reiss B."/>
            <person name="Renner T."/>
            <person name="Rombauts S."/>
            <person name="Rushton P."/>
            <person name="Sanderfoot A."/>
            <person name="Schween G."/>
            <person name="Shiu S.-H."/>
            <person name="Stueber K."/>
            <person name="Theodoulou F.L."/>
            <person name="Tu H."/>
            <person name="Van de Peer Y."/>
            <person name="Verrier P.J."/>
            <person name="Waters E."/>
            <person name="Wood A."/>
            <person name="Yang L."/>
            <person name="Cove D."/>
            <person name="Cuming A."/>
            <person name="Hasebe M."/>
            <person name="Lucas S."/>
            <person name="Mishler D.B."/>
            <person name="Reski R."/>
            <person name="Grigoriev I."/>
            <person name="Quatrano R.S."/>
            <person name="Boore J.L."/>
        </authorList>
    </citation>
    <scope>NUCLEOTIDE SEQUENCE [LARGE SCALE GENOMIC DNA]</scope>
    <source>
        <strain evidence="2 3">cv. Gransden 2004</strain>
    </source>
</reference>
<accession>A0A2K1INQ6</accession>
<dbReference type="EnsemblPlants" id="Pp3c22_16170V3.1">
    <property type="protein sequence ID" value="Pp3c22_16170V3.1"/>
    <property type="gene ID" value="Pp3c22_16170"/>
</dbReference>
<dbReference type="EMBL" id="ABEU02000022">
    <property type="protein sequence ID" value="PNR30897.1"/>
    <property type="molecule type" value="Genomic_DNA"/>
</dbReference>
<dbReference type="AlphaFoldDB" id="A0A2K1INQ6"/>
<evidence type="ECO:0000313" key="3">
    <source>
        <dbReference type="Proteomes" id="UP000006727"/>
    </source>
</evidence>
<evidence type="ECO:0000313" key="1">
    <source>
        <dbReference type="EMBL" id="PNR30897.1"/>
    </source>
</evidence>
<organism evidence="1">
    <name type="scientific">Physcomitrium patens</name>
    <name type="common">Spreading-leaved earth moss</name>
    <name type="synonym">Physcomitrella patens</name>
    <dbReference type="NCBI Taxonomy" id="3218"/>
    <lineage>
        <taxon>Eukaryota</taxon>
        <taxon>Viridiplantae</taxon>
        <taxon>Streptophyta</taxon>
        <taxon>Embryophyta</taxon>
        <taxon>Bryophyta</taxon>
        <taxon>Bryophytina</taxon>
        <taxon>Bryopsida</taxon>
        <taxon>Funariidae</taxon>
        <taxon>Funariales</taxon>
        <taxon>Funariaceae</taxon>
        <taxon>Physcomitrium</taxon>
    </lineage>
</organism>
<name>A0A2K1INQ6_PHYPA</name>
<proteinExistence type="predicted"/>
<protein>
    <submittedName>
        <fullName evidence="1 2">Uncharacterized protein</fullName>
    </submittedName>
</protein>
<evidence type="ECO:0000313" key="2">
    <source>
        <dbReference type="EnsemblPlants" id="Pp3c22_16170V3.1"/>
    </source>
</evidence>
<dbReference type="Proteomes" id="UP000006727">
    <property type="component" value="Chromosome 22"/>
</dbReference>
<dbReference type="Gramene" id="Pp3c22_16170V3.1">
    <property type="protein sequence ID" value="Pp3c22_16170V3.1"/>
    <property type="gene ID" value="Pp3c22_16170"/>
</dbReference>